<sequence length="81" mass="8952">MLMAHTAVLNKLLQQYETFHAVNAEEGGPEARRRLDDVEYNLCIATGTNDVDAALIAARHRLPGARTHDDSILAEQSRTHA</sequence>
<organism evidence="1 2">
    <name type="scientific">Streptomyces bathyalis</name>
    <dbReference type="NCBI Taxonomy" id="2710756"/>
    <lineage>
        <taxon>Bacteria</taxon>
        <taxon>Bacillati</taxon>
        <taxon>Actinomycetota</taxon>
        <taxon>Actinomycetes</taxon>
        <taxon>Kitasatosporales</taxon>
        <taxon>Streptomycetaceae</taxon>
        <taxon>Streptomyces</taxon>
    </lineage>
</organism>
<dbReference type="Proteomes" id="UP000595046">
    <property type="component" value="Chromosome"/>
</dbReference>
<dbReference type="AlphaFoldDB" id="A0A7T1T459"/>
<protein>
    <submittedName>
        <fullName evidence="1">DUF5133 domain-containing protein</fullName>
    </submittedName>
</protein>
<dbReference type="KEGG" id="sbat:G4Z16_06225"/>
<dbReference type="InterPro" id="IPR033457">
    <property type="entry name" value="DUF5133"/>
</dbReference>
<name>A0A7T1T459_9ACTN</name>
<keyword evidence="2" id="KW-1185">Reference proteome</keyword>
<dbReference type="Pfam" id="PF17196">
    <property type="entry name" value="DUF5133"/>
    <property type="match status" value="1"/>
</dbReference>
<evidence type="ECO:0000313" key="2">
    <source>
        <dbReference type="Proteomes" id="UP000595046"/>
    </source>
</evidence>
<accession>A0A7T1T459</accession>
<proteinExistence type="predicted"/>
<gene>
    <name evidence="1" type="ORF">G4Z16_06225</name>
</gene>
<dbReference type="EMBL" id="CP048882">
    <property type="protein sequence ID" value="QPP06059.1"/>
    <property type="molecule type" value="Genomic_DNA"/>
</dbReference>
<dbReference type="RefSeq" id="WP_197349624.1">
    <property type="nucleotide sequence ID" value="NZ_CP048882.1"/>
</dbReference>
<reference evidence="2" key="1">
    <citation type="submission" date="2020-02" db="EMBL/GenBank/DDBJ databases">
        <title>Streptomyces sp. ASO4wet.</title>
        <authorList>
            <person name="Risdian C."/>
            <person name="Landwehr W."/>
            <person name="Schupp P."/>
            <person name="Wink J."/>
        </authorList>
    </citation>
    <scope>NUCLEOTIDE SEQUENCE [LARGE SCALE GENOMIC DNA]</scope>
    <source>
        <strain evidence="2">ASO4wet</strain>
    </source>
</reference>
<evidence type="ECO:0000313" key="1">
    <source>
        <dbReference type="EMBL" id="QPP06059.1"/>
    </source>
</evidence>